<dbReference type="InterPro" id="IPR009097">
    <property type="entry name" value="Cyclic_Pdiesterase"/>
</dbReference>
<keyword evidence="6" id="KW-1185">Reference proteome</keyword>
<dbReference type="Gene3D" id="3.90.1140.10">
    <property type="entry name" value="Cyclic phosphodiesterase"/>
    <property type="match status" value="1"/>
</dbReference>
<dbReference type="PANTHER" id="PTHR35561:SF1">
    <property type="entry name" value="RNA 2',3'-CYCLIC PHOSPHODIESTERASE"/>
    <property type="match status" value="1"/>
</dbReference>
<name>A0ABM7XBM7_9BACT</name>
<comment type="catalytic activity">
    <reaction evidence="2">
        <text>a 3'-end 2',3'-cyclophospho-ribonucleotide-RNA + H2O = a 3'-end 2'-phospho-ribonucleotide-RNA + H(+)</text>
        <dbReference type="Rhea" id="RHEA:11828"/>
        <dbReference type="Rhea" id="RHEA-COMP:10464"/>
        <dbReference type="Rhea" id="RHEA-COMP:17353"/>
        <dbReference type="ChEBI" id="CHEBI:15377"/>
        <dbReference type="ChEBI" id="CHEBI:15378"/>
        <dbReference type="ChEBI" id="CHEBI:83064"/>
        <dbReference type="ChEBI" id="CHEBI:173113"/>
        <dbReference type="EC" id="3.1.4.58"/>
    </reaction>
</comment>
<comment type="similarity">
    <text evidence="2">Belongs to the 2H phosphoesterase superfamily. ThpR family.</text>
</comment>
<feature type="domain" description="Phosphoesterase HXTX" evidence="4">
    <location>
        <begin position="10"/>
        <end position="98"/>
    </location>
</feature>
<dbReference type="PANTHER" id="PTHR35561">
    <property type="entry name" value="RNA 2',3'-CYCLIC PHOSPHODIESTERASE"/>
    <property type="match status" value="1"/>
</dbReference>
<reference evidence="6" key="1">
    <citation type="journal article" date="2022" name="Int. J. Syst. Evol. Microbiol.">
        <title>Anaeromyxobacter oryzae sp. nov., Anaeromyxobacter diazotrophicus sp. nov. and Anaeromyxobacter paludicola sp. nov., isolated from paddy soils.</title>
        <authorList>
            <person name="Itoh H."/>
            <person name="Xu Z."/>
            <person name="Mise K."/>
            <person name="Masuda Y."/>
            <person name="Ushijima N."/>
            <person name="Hayakawa C."/>
            <person name="Shiratori Y."/>
            <person name="Senoo K."/>
        </authorList>
    </citation>
    <scope>NUCLEOTIDE SEQUENCE [LARGE SCALE GENOMIC DNA]</scope>
    <source>
        <strain evidence="6">Red630</strain>
    </source>
</reference>
<dbReference type="Proteomes" id="UP001162734">
    <property type="component" value="Chromosome"/>
</dbReference>
<protein>
    <recommendedName>
        <fullName evidence="2">RNA 2',3'-cyclic phosphodiesterase</fullName>
        <shortName evidence="2">RNA 2',3'-CPDase</shortName>
        <ecNumber evidence="2">3.1.4.58</ecNumber>
    </recommendedName>
</protein>
<evidence type="ECO:0000256" key="3">
    <source>
        <dbReference type="SAM" id="MobiDB-lite"/>
    </source>
</evidence>
<gene>
    <name evidence="5" type="ORF">AMPC_23760</name>
</gene>
<feature type="short sequence motif" description="HXTX 2" evidence="2">
    <location>
        <begin position="134"/>
        <end position="137"/>
    </location>
</feature>
<dbReference type="InterPro" id="IPR014051">
    <property type="entry name" value="Phosphoesterase_HXTX"/>
</dbReference>
<dbReference type="EMBL" id="AP025592">
    <property type="protein sequence ID" value="BDG09263.1"/>
    <property type="molecule type" value="Genomic_DNA"/>
</dbReference>
<dbReference type="RefSeq" id="WP_248341156.1">
    <property type="nucleotide sequence ID" value="NZ_AP025592.1"/>
</dbReference>
<evidence type="ECO:0000256" key="2">
    <source>
        <dbReference type="HAMAP-Rule" id="MF_01940"/>
    </source>
</evidence>
<dbReference type="EC" id="3.1.4.58" evidence="2"/>
<feature type="short sequence motif" description="HXTX 1" evidence="2">
    <location>
        <begin position="47"/>
        <end position="50"/>
    </location>
</feature>
<feature type="domain" description="Phosphoesterase HXTX" evidence="4">
    <location>
        <begin position="106"/>
        <end position="182"/>
    </location>
</feature>
<evidence type="ECO:0000313" key="5">
    <source>
        <dbReference type="EMBL" id="BDG09263.1"/>
    </source>
</evidence>
<feature type="active site" description="Proton acceptor" evidence="2">
    <location>
        <position position="134"/>
    </location>
</feature>
<evidence type="ECO:0000259" key="4">
    <source>
        <dbReference type="Pfam" id="PF02834"/>
    </source>
</evidence>
<organism evidence="5 6">
    <name type="scientific">Anaeromyxobacter paludicola</name>
    <dbReference type="NCBI Taxonomy" id="2918171"/>
    <lineage>
        <taxon>Bacteria</taxon>
        <taxon>Pseudomonadati</taxon>
        <taxon>Myxococcota</taxon>
        <taxon>Myxococcia</taxon>
        <taxon>Myxococcales</taxon>
        <taxon>Cystobacterineae</taxon>
        <taxon>Anaeromyxobacteraceae</taxon>
        <taxon>Anaeromyxobacter</taxon>
    </lineage>
</organism>
<dbReference type="SUPFAM" id="SSF55144">
    <property type="entry name" value="LigT-like"/>
    <property type="match status" value="1"/>
</dbReference>
<feature type="active site" description="Proton donor" evidence="2">
    <location>
        <position position="47"/>
    </location>
</feature>
<keyword evidence="1 2" id="KW-0378">Hydrolase</keyword>
<accession>A0ABM7XBM7</accession>
<dbReference type="Pfam" id="PF02834">
    <property type="entry name" value="LigT_PEase"/>
    <property type="match status" value="2"/>
</dbReference>
<dbReference type="InterPro" id="IPR004175">
    <property type="entry name" value="RNA_CPDase"/>
</dbReference>
<feature type="compositionally biased region" description="Low complexity" evidence="3">
    <location>
        <begin position="146"/>
        <end position="155"/>
    </location>
</feature>
<comment type="function">
    <text evidence="2">Hydrolyzes RNA 2',3'-cyclic phosphodiester to an RNA 2'-phosphomonoester.</text>
</comment>
<evidence type="ECO:0000256" key="1">
    <source>
        <dbReference type="ARBA" id="ARBA00022801"/>
    </source>
</evidence>
<feature type="region of interest" description="Disordered" evidence="3">
    <location>
        <begin position="137"/>
        <end position="163"/>
    </location>
</feature>
<dbReference type="NCBIfam" id="TIGR02258">
    <property type="entry name" value="2_5_ligase"/>
    <property type="match status" value="1"/>
</dbReference>
<evidence type="ECO:0000313" key="6">
    <source>
        <dbReference type="Proteomes" id="UP001162734"/>
    </source>
</evidence>
<dbReference type="HAMAP" id="MF_01940">
    <property type="entry name" value="RNA_CPDase"/>
    <property type="match status" value="1"/>
</dbReference>
<sequence length="195" mass="20516">MSSLRLFVALDLPAPVREDLRAFQAALRREAGAQAADVRWVDPDSVHLTLQFLGAVPEERRGEVEAAVAAAAAQAAPATLRLAGAGAFPSPSRPRVLWAGVAGEVEPLRGLVAALGAGLAPLGYPPEERRFSPHLTLGRARDPRGARGLAPLLSRAPPPSSAPWRAEEVTLFRSHLSPGGARYEPLLRARLGPGG</sequence>
<proteinExistence type="inferred from homology"/>